<dbReference type="OrthoDB" id="238366at2"/>
<organism evidence="3 4">
    <name type="scientific">Photobacterium sanctipauli</name>
    <dbReference type="NCBI Taxonomy" id="1342794"/>
    <lineage>
        <taxon>Bacteria</taxon>
        <taxon>Pseudomonadati</taxon>
        <taxon>Pseudomonadota</taxon>
        <taxon>Gammaproteobacteria</taxon>
        <taxon>Vibrionales</taxon>
        <taxon>Vibrionaceae</taxon>
        <taxon>Photobacterium</taxon>
    </lineage>
</organism>
<dbReference type="RefSeq" id="WP_036819370.1">
    <property type="nucleotide sequence ID" value="NZ_JGVO01000212.1"/>
</dbReference>
<dbReference type="Pfam" id="PF01926">
    <property type="entry name" value="MMR_HSR1"/>
    <property type="match status" value="1"/>
</dbReference>
<evidence type="ECO:0000256" key="1">
    <source>
        <dbReference type="SAM" id="Phobius"/>
    </source>
</evidence>
<comment type="caution">
    <text evidence="3">The sequence shown here is derived from an EMBL/GenBank/DDBJ whole genome shotgun (WGS) entry which is preliminary data.</text>
</comment>
<evidence type="ECO:0000259" key="2">
    <source>
        <dbReference type="Pfam" id="PF01926"/>
    </source>
</evidence>
<proteinExistence type="predicted"/>
<dbReference type="PANTHER" id="PTHR42714">
    <property type="entry name" value="TRNA MODIFICATION GTPASE GTPBP3"/>
    <property type="match status" value="1"/>
</dbReference>
<keyword evidence="4" id="KW-1185">Reference proteome</keyword>
<dbReference type="GO" id="GO:0030488">
    <property type="term" value="P:tRNA methylation"/>
    <property type="evidence" value="ECO:0007669"/>
    <property type="project" value="TreeGrafter"/>
</dbReference>
<name>A0A2T3NYQ4_9GAMM</name>
<evidence type="ECO:0000313" key="4">
    <source>
        <dbReference type="Proteomes" id="UP000241771"/>
    </source>
</evidence>
<dbReference type="GO" id="GO:0005525">
    <property type="term" value="F:GTP binding"/>
    <property type="evidence" value="ECO:0007669"/>
    <property type="project" value="InterPro"/>
</dbReference>
<gene>
    <name evidence="3" type="ORF">C9I98_05395</name>
</gene>
<feature type="transmembrane region" description="Helical" evidence="1">
    <location>
        <begin position="21"/>
        <end position="40"/>
    </location>
</feature>
<keyword evidence="1" id="KW-0472">Membrane</keyword>
<reference evidence="3 4" key="1">
    <citation type="submission" date="2018-01" db="EMBL/GenBank/DDBJ databases">
        <title>Whole genome sequencing of Histamine producing bacteria.</title>
        <authorList>
            <person name="Butler K."/>
        </authorList>
    </citation>
    <scope>NUCLEOTIDE SEQUENCE [LARGE SCALE GENOMIC DNA]</scope>
    <source>
        <strain evidence="3 4">DSM 100436</strain>
    </source>
</reference>
<keyword evidence="1" id="KW-1133">Transmembrane helix</keyword>
<dbReference type="AlphaFoldDB" id="A0A2T3NYQ4"/>
<feature type="transmembrane region" description="Helical" evidence="1">
    <location>
        <begin position="46"/>
        <end position="67"/>
    </location>
</feature>
<dbReference type="GO" id="GO:0005737">
    <property type="term" value="C:cytoplasm"/>
    <property type="evidence" value="ECO:0007669"/>
    <property type="project" value="TreeGrafter"/>
</dbReference>
<dbReference type="InterPro" id="IPR006073">
    <property type="entry name" value="GTP-bd"/>
</dbReference>
<dbReference type="GO" id="GO:0002098">
    <property type="term" value="P:tRNA wobble uridine modification"/>
    <property type="evidence" value="ECO:0007669"/>
    <property type="project" value="TreeGrafter"/>
</dbReference>
<evidence type="ECO:0000313" key="3">
    <source>
        <dbReference type="EMBL" id="PSW21370.1"/>
    </source>
</evidence>
<dbReference type="Gene3D" id="3.40.50.300">
    <property type="entry name" value="P-loop containing nucleotide triphosphate hydrolases"/>
    <property type="match status" value="1"/>
</dbReference>
<dbReference type="SUPFAM" id="SSF52540">
    <property type="entry name" value="P-loop containing nucleoside triphosphate hydrolases"/>
    <property type="match status" value="1"/>
</dbReference>
<protein>
    <submittedName>
        <fullName evidence="3">GTPase</fullName>
    </submittedName>
</protein>
<dbReference type="InterPro" id="IPR027417">
    <property type="entry name" value="P-loop_NTPase"/>
</dbReference>
<accession>A0A2T3NYQ4</accession>
<dbReference type="Proteomes" id="UP000241771">
    <property type="component" value="Unassembled WGS sequence"/>
</dbReference>
<dbReference type="EMBL" id="PYMA01000002">
    <property type="protein sequence ID" value="PSW21370.1"/>
    <property type="molecule type" value="Genomic_DNA"/>
</dbReference>
<feature type="domain" description="G" evidence="2">
    <location>
        <begin position="293"/>
        <end position="392"/>
    </location>
</feature>
<dbReference type="PANTHER" id="PTHR42714:SF6">
    <property type="entry name" value="TRANSLATION INITIATION FACTOR IF-2"/>
    <property type="match status" value="1"/>
</dbReference>
<keyword evidence="1" id="KW-0812">Transmembrane</keyword>
<sequence>MKRTTNSLGAVAKLSGGVIPLLLLAVVFPVLVLAVIGLISVFRDDLWLVLAASVLCSAVLVFGVYLLQRYKTAQRNAADAQQALDDEQAVSDYDVAPSAEWGEFDKQAFQAIKQQIPVLLEHDPAWGSLRDHGWHLCFQVAEHYHKDKQAGELAFTAPEFLLMLEEVSRRYRHFLLNHVPFAEKLKISTLKYGYQNKEKLETAKQVYSVYRVFRAMTPAGLLAEARSQIFGRIFDQVNDEVQLQLKRVFLQEVISVAIDLYSGRFSATAAELPTSEQYKQDEQDKAEVLEPLRVAVVGQVSAGKSSLINAFVGSLVAETSVLPTTDKATIHRCEVEGVDIIHLVDLPGLDGNAENEVQLLRHVVNSDILLWVVKANQPARQRDIQFKEKLDAFYQQPENRSRKRPNTILLLNQVDRLKPQGEWNPPYDYQHPNSEKAKTIKAAIDFNCQQLTPDDCLPISVKEGQEPYNLEQLADSLLAGFEEGVNTQLNRRRLEHKKLDAADQLKRLYQLGKVTFNTNWDKLR</sequence>